<evidence type="ECO:0000313" key="4">
    <source>
        <dbReference type="Proteomes" id="UP000265540"/>
    </source>
</evidence>
<protein>
    <recommendedName>
        <fullName evidence="5">Type IV secretion system protein</fullName>
    </recommendedName>
</protein>
<keyword evidence="1" id="KW-0472">Membrane</keyword>
<organism evidence="3 4">
    <name type="scientific">candidate division WWE3 bacterium</name>
    <dbReference type="NCBI Taxonomy" id="2053526"/>
    <lineage>
        <taxon>Bacteria</taxon>
        <taxon>Katanobacteria</taxon>
    </lineage>
</organism>
<feature type="chain" id="PRO_5017344805" description="Type IV secretion system protein" evidence="2">
    <location>
        <begin position="32"/>
        <end position="450"/>
    </location>
</feature>
<comment type="caution">
    <text evidence="3">The sequence shown here is derived from an EMBL/GenBank/DDBJ whole genome shotgun (WGS) entry which is preliminary data.</text>
</comment>
<dbReference type="Proteomes" id="UP000265540">
    <property type="component" value="Unassembled WGS sequence"/>
</dbReference>
<keyword evidence="1" id="KW-1133">Transmembrane helix</keyword>
<keyword evidence="2" id="KW-0732">Signal</keyword>
<accession>A0A3A4ZCF8</accession>
<feature type="transmembrane region" description="Helical" evidence="1">
    <location>
        <begin position="203"/>
        <end position="220"/>
    </location>
</feature>
<dbReference type="EMBL" id="QZJF01000017">
    <property type="protein sequence ID" value="RJR26842.1"/>
    <property type="molecule type" value="Genomic_DNA"/>
</dbReference>
<feature type="signal peptide" evidence="2">
    <location>
        <begin position="1"/>
        <end position="31"/>
    </location>
</feature>
<evidence type="ECO:0008006" key="5">
    <source>
        <dbReference type="Google" id="ProtNLM"/>
    </source>
</evidence>
<feature type="transmembrane region" description="Helical" evidence="1">
    <location>
        <begin position="312"/>
        <end position="333"/>
    </location>
</feature>
<proteinExistence type="predicted"/>
<feature type="transmembrane region" description="Helical" evidence="1">
    <location>
        <begin position="373"/>
        <end position="398"/>
    </location>
</feature>
<dbReference type="AlphaFoldDB" id="A0A3A4ZCF8"/>
<feature type="transmembrane region" description="Helical" evidence="1">
    <location>
        <begin position="240"/>
        <end position="265"/>
    </location>
</feature>
<feature type="transmembrane region" description="Helical" evidence="1">
    <location>
        <begin position="413"/>
        <end position="433"/>
    </location>
</feature>
<name>A0A3A4ZCF8_UNCKA</name>
<evidence type="ECO:0000256" key="2">
    <source>
        <dbReference type="SAM" id="SignalP"/>
    </source>
</evidence>
<feature type="transmembrane region" description="Helical" evidence="1">
    <location>
        <begin position="339"/>
        <end position="361"/>
    </location>
</feature>
<sequence length="450" mass="49609">MLGDKNTLTLKTLYILPFLFVAMLLSPGASAQNVCDPPEGWFGKIQSSYDRNIRETAVNHLTSSVVDFTWTTTTGTEMAEFMNCTDYVSQYFPEVQSEMQAWGCSATDEDTCRNIVNQFVYNGQFDRQRFASSKVSGSILGLAYYLDNNLKYEPLPVSTAFFFLDYGKKIPIVGEQAFAADSVDYQHTFINAILDIWKITRNIAYALMALIMLYVGITIITRRRINQQVVVNVQYALPKIVVALVLIAFSYPIGAFMTSLAWSLYYSAQSIIASLAASTGGGTDYTASLQGGIGAIAMVIIGFIIASGGSGLAVGIIVAIAMVILFGMYLFALFKALMIYMKMITSIVTAPLKFALSAIPGNDSQMINWFKQMIAWGLGIVAISATIQLIHMFGIIIIRNGLTPDGYFQGFSGYLYAVFGILFIFIFGYGYAFKVPDLIYSSIMNEKKGR</sequence>
<gene>
    <name evidence="3" type="ORF">C4561_03650</name>
</gene>
<evidence type="ECO:0000313" key="3">
    <source>
        <dbReference type="EMBL" id="RJR26842.1"/>
    </source>
</evidence>
<evidence type="ECO:0000256" key="1">
    <source>
        <dbReference type="SAM" id="Phobius"/>
    </source>
</evidence>
<keyword evidence="1" id="KW-0812">Transmembrane</keyword>
<reference evidence="3 4" key="1">
    <citation type="journal article" date="2017" name="ISME J.">
        <title>Energy and carbon metabolisms in a deep terrestrial subsurface fluid microbial community.</title>
        <authorList>
            <person name="Momper L."/>
            <person name="Jungbluth S.P."/>
            <person name="Lee M.D."/>
            <person name="Amend J.P."/>
        </authorList>
    </citation>
    <scope>NUCLEOTIDE SEQUENCE [LARGE SCALE GENOMIC DNA]</scope>
    <source>
        <strain evidence="3">SURF_46</strain>
    </source>
</reference>
<feature type="transmembrane region" description="Helical" evidence="1">
    <location>
        <begin position="285"/>
        <end position="305"/>
    </location>
</feature>